<dbReference type="PANTHER" id="PTHR43214:SF43">
    <property type="entry name" value="TWO-COMPONENT RESPONSE REGULATOR"/>
    <property type="match status" value="1"/>
</dbReference>
<dbReference type="CDD" id="cd06170">
    <property type="entry name" value="LuxR_C_like"/>
    <property type="match status" value="1"/>
</dbReference>
<dbReference type="InterPro" id="IPR001789">
    <property type="entry name" value="Sig_transdc_resp-reg_receiver"/>
</dbReference>
<dbReference type="SUPFAM" id="SSF46894">
    <property type="entry name" value="C-terminal effector domain of the bipartite response regulators"/>
    <property type="match status" value="1"/>
</dbReference>
<evidence type="ECO:0000259" key="5">
    <source>
        <dbReference type="PROSITE" id="PS50110"/>
    </source>
</evidence>
<evidence type="ECO:0000256" key="3">
    <source>
        <dbReference type="PROSITE-ProRule" id="PRU00169"/>
    </source>
</evidence>
<feature type="modified residue" description="4-aspartylphosphate" evidence="3">
    <location>
        <position position="55"/>
    </location>
</feature>
<dbReference type="PROSITE" id="PS50043">
    <property type="entry name" value="HTH_LUXR_2"/>
    <property type="match status" value="1"/>
</dbReference>
<evidence type="ECO:0000259" key="4">
    <source>
        <dbReference type="PROSITE" id="PS50043"/>
    </source>
</evidence>
<dbReference type="Gene3D" id="3.40.50.2300">
    <property type="match status" value="1"/>
</dbReference>
<proteinExistence type="predicted"/>
<dbReference type="PRINTS" id="PR00038">
    <property type="entry name" value="HTHLUXR"/>
</dbReference>
<gene>
    <name evidence="6" type="ORF">AVDCRST_MAG93-5819</name>
</gene>
<dbReference type="EMBL" id="CADCTR010001959">
    <property type="protein sequence ID" value="CAA9322622.1"/>
    <property type="molecule type" value="Genomic_DNA"/>
</dbReference>
<accession>A0A6J4L4G1</accession>
<dbReference type="InterPro" id="IPR011006">
    <property type="entry name" value="CheY-like_superfamily"/>
</dbReference>
<name>A0A6J4L4G1_9CHLR</name>
<dbReference type="GO" id="GO:0006355">
    <property type="term" value="P:regulation of DNA-templated transcription"/>
    <property type="evidence" value="ECO:0007669"/>
    <property type="project" value="InterPro"/>
</dbReference>
<feature type="domain" description="Response regulatory" evidence="5">
    <location>
        <begin position="4"/>
        <end position="120"/>
    </location>
</feature>
<evidence type="ECO:0000256" key="1">
    <source>
        <dbReference type="ARBA" id="ARBA00022553"/>
    </source>
</evidence>
<evidence type="ECO:0000313" key="6">
    <source>
        <dbReference type="EMBL" id="CAA9322622.1"/>
    </source>
</evidence>
<dbReference type="PROSITE" id="PS50110">
    <property type="entry name" value="RESPONSE_REGULATORY"/>
    <property type="match status" value="1"/>
</dbReference>
<dbReference type="SMART" id="SM00448">
    <property type="entry name" value="REC"/>
    <property type="match status" value="1"/>
</dbReference>
<organism evidence="6">
    <name type="scientific">uncultured Chloroflexia bacterium</name>
    <dbReference type="NCBI Taxonomy" id="1672391"/>
    <lineage>
        <taxon>Bacteria</taxon>
        <taxon>Bacillati</taxon>
        <taxon>Chloroflexota</taxon>
        <taxon>Chloroflexia</taxon>
        <taxon>environmental samples</taxon>
    </lineage>
</organism>
<dbReference type="SMART" id="SM00421">
    <property type="entry name" value="HTH_LUXR"/>
    <property type="match status" value="1"/>
</dbReference>
<dbReference type="InterPro" id="IPR039420">
    <property type="entry name" value="WalR-like"/>
</dbReference>
<evidence type="ECO:0000256" key="2">
    <source>
        <dbReference type="ARBA" id="ARBA00023125"/>
    </source>
</evidence>
<dbReference type="InterPro" id="IPR000792">
    <property type="entry name" value="Tscrpt_reg_LuxR_C"/>
</dbReference>
<keyword evidence="2" id="KW-0238">DNA-binding</keyword>
<dbReference type="InterPro" id="IPR016032">
    <property type="entry name" value="Sig_transdc_resp-reg_C-effctor"/>
</dbReference>
<evidence type="ECO:0008006" key="7">
    <source>
        <dbReference type="Google" id="ProtNLM"/>
    </source>
</evidence>
<dbReference type="SUPFAM" id="SSF52172">
    <property type="entry name" value="CheY-like"/>
    <property type="match status" value="1"/>
</dbReference>
<dbReference type="InterPro" id="IPR058245">
    <property type="entry name" value="NreC/VraR/RcsB-like_REC"/>
</dbReference>
<dbReference type="GO" id="GO:0000160">
    <property type="term" value="P:phosphorelay signal transduction system"/>
    <property type="evidence" value="ECO:0007669"/>
    <property type="project" value="InterPro"/>
</dbReference>
<dbReference type="GO" id="GO:0003677">
    <property type="term" value="F:DNA binding"/>
    <property type="evidence" value="ECO:0007669"/>
    <property type="project" value="UniProtKB-KW"/>
</dbReference>
<feature type="domain" description="HTH luxR-type" evidence="4">
    <location>
        <begin position="142"/>
        <end position="207"/>
    </location>
</feature>
<dbReference type="AlphaFoldDB" id="A0A6J4L4G1"/>
<sequence length="211" mass="22831">MNIRLFLADDHPIVREGLAAILSTQSDFEVVGQANDGMEAVDMVSALRPDVVMLDLAMPKLDGVAALRAMRAEQPGLKALVFTASETDDRIIGAIQAGAQGYLLKGAAREELFNAIRVIARGGSLLSPEIATRLMERMASPQTPPTETLTQREQEVLQLLAQGLQNKEIAAQLGIRERTAKFHVSTILAKLHATNRVEAVRTAVQEGLITL</sequence>
<reference evidence="6" key="1">
    <citation type="submission" date="2020-02" db="EMBL/GenBank/DDBJ databases">
        <authorList>
            <person name="Meier V. D."/>
        </authorList>
    </citation>
    <scope>NUCLEOTIDE SEQUENCE</scope>
    <source>
        <strain evidence="6">AVDCRST_MAG93</strain>
    </source>
</reference>
<keyword evidence="1 3" id="KW-0597">Phosphoprotein</keyword>
<dbReference type="CDD" id="cd17535">
    <property type="entry name" value="REC_NarL-like"/>
    <property type="match status" value="1"/>
</dbReference>
<dbReference type="PANTHER" id="PTHR43214">
    <property type="entry name" value="TWO-COMPONENT RESPONSE REGULATOR"/>
    <property type="match status" value="1"/>
</dbReference>
<protein>
    <recommendedName>
        <fullName evidence="7">Two-component transcriptional response regulator, LuxR family</fullName>
    </recommendedName>
</protein>
<dbReference type="Pfam" id="PF00196">
    <property type="entry name" value="GerE"/>
    <property type="match status" value="1"/>
</dbReference>
<dbReference type="Pfam" id="PF00072">
    <property type="entry name" value="Response_reg"/>
    <property type="match status" value="1"/>
</dbReference>